<reference evidence="11" key="1">
    <citation type="journal article" date="2023" name="Nat. Microbiol.">
        <title>Babesia duncani multi-omics identifies virulence factors and drug targets.</title>
        <authorList>
            <person name="Singh P."/>
            <person name="Lonardi S."/>
            <person name="Liang Q."/>
            <person name="Vydyam P."/>
            <person name="Khabirova E."/>
            <person name="Fang T."/>
            <person name="Gihaz S."/>
            <person name="Thekkiniath J."/>
            <person name="Munshi M."/>
            <person name="Abel S."/>
            <person name="Ciampossin L."/>
            <person name="Batugedara G."/>
            <person name="Gupta M."/>
            <person name="Lu X.M."/>
            <person name="Lenz T."/>
            <person name="Chakravarty S."/>
            <person name="Cornillot E."/>
            <person name="Hu Y."/>
            <person name="Ma W."/>
            <person name="Gonzalez L.M."/>
            <person name="Sanchez S."/>
            <person name="Estrada K."/>
            <person name="Sanchez-Flores A."/>
            <person name="Montero E."/>
            <person name="Harb O.S."/>
            <person name="Le Roch K.G."/>
            <person name="Mamoun C.B."/>
        </authorList>
    </citation>
    <scope>NUCLEOTIDE SEQUENCE</scope>
    <source>
        <strain evidence="11">WA1</strain>
    </source>
</reference>
<comment type="subcellular location">
    <subcellularLocation>
        <location evidence="1">Membrane</location>
        <topology evidence="1">Multi-pass membrane protein</topology>
    </subcellularLocation>
</comment>
<organism evidence="11 12">
    <name type="scientific">Babesia duncani</name>
    <dbReference type="NCBI Taxonomy" id="323732"/>
    <lineage>
        <taxon>Eukaryota</taxon>
        <taxon>Sar</taxon>
        <taxon>Alveolata</taxon>
        <taxon>Apicomplexa</taxon>
        <taxon>Aconoidasida</taxon>
        <taxon>Piroplasmida</taxon>
        <taxon>Babesiidae</taxon>
        <taxon>Babesia</taxon>
    </lineage>
</organism>
<evidence type="ECO:0000256" key="5">
    <source>
        <dbReference type="ARBA" id="ARBA00022737"/>
    </source>
</evidence>
<evidence type="ECO:0000256" key="9">
    <source>
        <dbReference type="RuleBase" id="RU000488"/>
    </source>
</evidence>
<dbReference type="SUPFAM" id="SSF103506">
    <property type="entry name" value="Mitochondrial carrier"/>
    <property type="match status" value="1"/>
</dbReference>
<feature type="transmembrane region" description="Helical" evidence="10">
    <location>
        <begin position="79"/>
        <end position="100"/>
    </location>
</feature>
<evidence type="ECO:0000313" key="11">
    <source>
        <dbReference type="EMBL" id="KAK2196544.1"/>
    </source>
</evidence>
<dbReference type="InterPro" id="IPR044712">
    <property type="entry name" value="SLC25A32-like"/>
</dbReference>
<dbReference type="PROSITE" id="PS50920">
    <property type="entry name" value="SOLCAR"/>
    <property type="match status" value="2"/>
</dbReference>
<keyword evidence="6 10" id="KW-1133">Transmembrane helix</keyword>
<dbReference type="GO" id="GO:0055085">
    <property type="term" value="P:transmembrane transport"/>
    <property type="evidence" value="ECO:0007669"/>
    <property type="project" value="InterPro"/>
</dbReference>
<dbReference type="Gene3D" id="1.50.40.10">
    <property type="entry name" value="Mitochondrial carrier domain"/>
    <property type="match status" value="1"/>
</dbReference>
<dbReference type="GO" id="GO:0016020">
    <property type="term" value="C:membrane"/>
    <property type="evidence" value="ECO:0007669"/>
    <property type="project" value="UniProtKB-SubCell"/>
</dbReference>
<evidence type="ECO:0000256" key="8">
    <source>
        <dbReference type="PROSITE-ProRule" id="PRU00282"/>
    </source>
</evidence>
<sequence>MANSQLYNEQQIDEYKRIPIISAASNAFAAGVVATLVQPLSAIRTRMQSLNIYGHGLKDKQRQLWPLLMTCKKDGILSLYKGTTVAVGLTTASWFLFRFIFDTTSRLEWISQQPKLTRDLACGCISGFSSTLLLHPFWNARLNLELQSKRTLVDKWPQYRGAFHYIFYNLKHNGFGSLYIAKETTLVTVPHYVMVICLYENLSKIDFNSSRFAPITQIQPFITGTISKFIPALICYPIYVCRTMQLCHGTSMYNCSLHRVLFSTMLNGPSALYAGFQVQAFKSLINGGLLFALYEHVHRNMAKLAITLDSKLGKIEPL</sequence>
<evidence type="ECO:0000256" key="6">
    <source>
        <dbReference type="ARBA" id="ARBA00022989"/>
    </source>
</evidence>
<gene>
    <name evidence="11" type="ORF">BdWA1_001791</name>
</gene>
<comment type="caution">
    <text evidence="11">The sequence shown here is derived from an EMBL/GenBank/DDBJ whole genome shotgun (WGS) entry which is preliminary data.</text>
</comment>
<evidence type="ECO:0000256" key="2">
    <source>
        <dbReference type="ARBA" id="ARBA00006375"/>
    </source>
</evidence>
<feature type="repeat" description="Solcar" evidence="8">
    <location>
        <begin position="17"/>
        <end position="107"/>
    </location>
</feature>
<name>A0AAD9PKI8_9APIC</name>
<keyword evidence="4 8" id="KW-0812">Transmembrane</keyword>
<comment type="similarity">
    <text evidence="2 9">Belongs to the mitochondrial carrier (TC 2.A.29) family.</text>
</comment>
<evidence type="ECO:0000256" key="10">
    <source>
        <dbReference type="SAM" id="Phobius"/>
    </source>
</evidence>
<dbReference type="Proteomes" id="UP001214638">
    <property type="component" value="Unassembled WGS sequence"/>
</dbReference>
<dbReference type="Pfam" id="PF00153">
    <property type="entry name" value="Mito_carr"/>
    <property type="match status" value="3"/>
</dbReference>
<keyword evidence="12" id="KW-1185">Reference proteome</keyword>
<dbReference type="GO" id="GO:0006862">
    <property type="term" value="P:nucleotide transport"/>
    <property type="evidence" value="ECO:0007669"/>
    <property type="project" value="InterPro"/>
</dbReference>
<accession>A0AAD9PKI8</accession>
<keyword evidence="5" id="KW-0677">Repeat</keyword>
<feature type="repeat" description="Solcar" evidence="8">
    <location>
        <begin position="114"/>
        <end position="205"/>
    </location>
</feature>
<evidence type="ECO:0000256" key="4">
    <source>
        <dbReference type="ARBA" id="ARBA00022692"/>
    </source>
</evidence>
<evidence type="ECO:0000256" key="1">
    <source>
        <dbReference type="ARBA" id="ARBA00004141"/>
    </source>
</evidence>
<keyword evidence="7 8" id="KW-0472">Membrane</keyword>
<protein>
    <submittedName>
        <fullName evidence="11">Bifunctional Mitochondrial substrate-solute carrier/Mitochondrial carrier domain superfamily/NAD-FAD transporter SLC25A32-like</fullName>
    </submittedName>
</protein>
<keyword evidence="3 9" id="KW-0813">Transport</keyword>
<dbReference type="GeneID" id="94336089"/>
<evidence type="ECO:0000313" key="12">
    <source>
        <dbReference type="Proteomes" id="UP001214638"/>
    </source>
</evidence>
<dbReference type="RefSeq" id="XP_067803386.1">
    <property type="nucleotide sequence ID" value="XM_067946822.1"/>
</dbReference>
<dbReference type="InterPro" id="IPR023395">
    <property type="entry name" value="MCP_dom_sf"/>
</dbReference>
<evidence type="ECO:0000256" key="7">
    <source>
        <dbReference type="ARBA" id="ARBA00023136"/>
    </source>
</evidence>
<dbReference type="EMBL" id="JALLKP010000002">
    <property type="protein sequence ID" value="KAK2196544.1"/>
    <property type="molecule type" value="Genomic_DNA"/>
</dbReference>
<feature type="transmembrane region" description="Helical" evidence="10">
    <location>
        <begin position="20"/>
        <end position="37"/>
    </location>
</feature>
<evidence type="ECO:0000256" key="3">
    <source>
        <dbReference type="ARBA" id="ARBA00022448"/>
    </source>
</evidence>
<dbReference type="KEGG" id="bdw:94336089"/>
<dbReference type="InterPro" id="IPR018108">
    <property type="entry name" value="MCP_transmembrane"/>
</dbReference>
<dbReference type="PANTHER" id="PTHR45683">
    <property type="entry name" value="MITOCHONDRIAL NICOTINAMIDE ADENINE DINUCLEOTIDE TRANSPORTER 1-RELATED-RELATED"/>
    <property type="match status" value="1"/>
</dbReference>
<proteinExistence type="inferred from homology"/>
<dbReference type="AlphaFoldDB" id="A0AAD9PKI8"/>